<name>A0AAJ0LWX1_9PEZI</name>
<evidence type="ECO:0000313" key="2">
    <source>
        <dbReference type="Proteomes" id="UP001271007"/>
    </source>
</evidence>
<comment type="caution">
    <text evidence="1">The sequence shown here is derived from an EMBL/GenBank/DDBJ whole genome shotgun (WGS) entry which is preliminary data.</text>
</comment>
<gene>
    <name evidence="1" type="ORF">LTR09_000001</name>
</gene>
<reference evidence="1" key="1">
    <citation type="submission" date="2023-04" db="EMBL/GenBank/DDBJ databases">
        <title>Black Yeasts Isolated from many extreme environments.</title>
        <authorList>
            <person name="Coleine C."/>
            <person name="Stajich J.E."/>
            <person name="Selbmann L."/>
        </authorList>
    </citation>
    <scope>NUCLEOTIDE SEQUENCE</scope>
    <source>
        <strain evidence="1">CCFEE 5312</strain>
    </source>
</reference>
<dbReference type="EMBL" id="JAWDJX010000001">
    <property type="protein sequence ID" value="KAK3058437.1"/>
    <property type="molecule type" value="Genomic_DNA"/>
</dbReference>
<keyword evidence="2" id="KW-1185">Reference proteome</keyword>
<dbReference type="Proteomes" id="UP001271007">
    <property type="component" value="Unassembled WGS sequence"/>
</dbReference>
<sequence>MSYTTTTSLPTPIGNIPCTIGITLDLANANEEGKHIVRAAMHKIMPRLVSELKRVMGHLEVPEPDRKPMCILEGKHANDGLHIVIHDKVQNERTMAALQWGCTLRDAVNRVSGPTGFLPHEPVSAVSRGKEIDIFATVDDLYDKDLLDHGYVVELYKKQ</sequence>
<accession>A0AAJ0LWX1</accession>
<dbReference type="AlphaFoldDB" id="A0AAJ0LWX1"/>
<proteinExistence type="predicted"/>
<evidence type="ECO:0000313" key="1">
    <source>
        <dbReference type="EMBL" id="KAK3058437.1"/>
    </source>
</evidence>
<protein>
    <submittedName>
        <fullName evidence="1">Uncharacterized protein</fullName>
    </submittedName>
</protein>
<organism evidence="1 2">
    <name type="scientific">Extremus antarcticus</name>
    <dbReference type="NCBI Taxonomy" id="702011"/>
    <lineage>
        <taxon>Eukaryota</taxon>
        <taxon>Fungi</taxon>
        <taxon>Dikarya</taxon>
        <taxon>Ascomycota</taxon>
        <taxon>Pezizomycotina</taxon>
        <taxon>Dothideomycetes</taxon>
        <taxon>Dothideomycetidae</taxon>
        <taxon>Mycosphaerellales</taxon>
        <taxon>Extremaceae</taxon>
        <taxon>Extremus</taxon>
    </lineage>
</organism>